<reference evidence="7" key="1">
    <citation type="submission" date="2017-11" db="EMBL/GenBank/DDBJ databases">
        <authorList>
            <person name="Kuznetsova I."/>
            <person name="Sazanova A."/>
            <person name="Chirak E."/>
            <person name="Safronova V."/>
            <person name="Willems A."/>
        </authorList>
    </citation>
    <scope>NUCLEOTIDE SEQUENCE [LARGE SCALE GENOMIC DNA]</scope>
    <source>
        <strain evidence="7">STM 196</strain>
    </source>
</reference>
<evidence type="ECO:0000313" key="6">
    <source>
        <dbReference type="EMBL" id="PSH62957.1"/>
    </source>
</evidence>
<proteinExistence type="predicted"/>
<dbReference type="PANTHER" id="PTHR46797:SF23">
    <property type="entry name" value="HTH-TYPE TRANSCRIPTIONAL REGULATOR SUTR"/>
    <property type="match status" value="1"/>
</dbReference>
<accession>A0A2P7B924</accession>
<dbReference type="RefSeq" id="WP_106713753.1">
    <property type="nucleotide sequence ID" value="NZ_PGGO01000027.1"/>
</dbReference>
<keyword evidence="2" id="KW-0238">DNA-binding</keyword>
<dbReference type="SUPFAM" id="SSF47413">
    <property type="entry name" value="lambda repressor-like DNA-binding domains"/>
    <property type="match status" value="1"/>
</dbReference>
<keyword evidence="1" id="KW-0805">Transcription regulation</keyword>
<evidence type="ECO:0000313" key="5">
    <source>
        <dbReference type="EMBL" id="PSH62628.1"/>
    </source>
</evidence>
<dbReference type="InterPro" id="IPR010982">
    <property type="entry name" value="Lambda_DNA-bd_dom_sf"/>
</dbReference>
<evidence type="ECO:0000313" key="7">
    <source>
        <dbReference type="Proteomes" id="UP000241444"/>
    </source>
</evidence>
<dbReference type="GO" id="GO:0005829">
    <property type="term" value="C:cytosol"/>
    <property type="evidence" value="ECO:0007669"/>
    <property type="project" value="TreeGrafter"/>
</dbReference>
<keyword evidence="3" id="KW-0804">Transcription</keyword>
<dbReference type="SMART" id="SM00530">
    <property type="entry name" value="HTH_XRE"/>
    <property type="match status" value="1"/>
</dbReference>
<evidence type="ECO:0000259" key="4">
    <source>
        <dbReference type="PROSITE" id="PS50943"/>
    </source>
</evidence>
<keyword evidence="7" id="KW-1185">Reference proteome</keyword>
<name>A0A2P7B924_9HYPH</name>
<sequence length="75" mass="8477">MDTFDPLALRKLLARNMRIRQAELAISQEEVALRTGLTQAYLSGIEREKRNISLDTIQKIAFALETTGSALLNMR</sequence>
<dbReference type="Pfam" id="PF01381">
    <property type="entry name" value="HTH_3"/>
    <property type="match status" value="1"/>
</dbReference>
<dbReference type="Gene3D" id="1.10.260.40">
    <property type="entry name" value="lambda repressor-like DNA-binding domains"/>
    <property type="match status" value="1"/>
</dbReference>
<dbReference type="CDD" id="cd00093">
    <property type="entry name" value="HTH_XRE"/>
    <property type="match status" value="1"/>
</dbReference>
<dbReference type="EMBL" id="PGGO01000027">
    <property type="protein sequence ID" value="PSH62957.1"/>
    <property type="molecule type" value="Genomic_DNA"/>
</dbReference>
<comment type="caution">
    <text evidence="6">The sequence shown here is derived from an EMBL/GenBank/DDBJ whole genome shotgun (WGS) entry which is preliminary data.</text>
</comment>
<gene>
    <name evidence="6" type="ORF">CU102_24820</name>
    <name evidence="5" type="ORF">CU102_25010</name>
</gene>
<dbReference type="GO" id="GO:0003677">
    <property type="term" value="F:DNA binding"/>
    <property type="evidence" value="ECO:0007669"/>
    <property type="project" value="UniProtKB-KW"/>
</dbReference>
<organism evidence="6 7">
    <name type="scientific">Phyllobacterium brassicacearum</name>
    <dbReference type="NCBI Taxonomy" id="314235"/>
    <lineage>
        <taxon>Bacteria</taxon>
        <taxon>Pseudomonadati</taxon>
        <taxon>Pseudomonadota</taxon>
        <taxon>Alphaproteobacteria</taxon>
        <taxon>Hyphomicrobiales</taxon>
        <taxon>Phyllobacteriaceae</taxon>
        <taxon>Phyllobacterium</taxon>
    </lineage>
</organism>
<dbReference type="EMBL" id="PGGO01000028">
    <property type="protein sequence ID" value="PSH62628.1"/>
    <property type="molecule type" value="Genomic_DNA"/>
</dbReference>
<evidence type="ECO:0000256" key="2">
    <source>
        <dbReference type="ARBA" id="ARBA00023125"/>
    </source>
</evidence>
<reference evidence="6" key="2">
    <citation type="submission" date="2017-11" db="EMBL/GenBank/DDBJ databases">
        <authorList>
            <person name="Han C.G."/>
        </authorList>
    </citation>
    <scope>NUCLEOTIDE SEQUENCE [LARGE SCALE GENOMIC DNA]</scope>
    <source>
        <strain evidence="6">STM 196</strain>
    </source>
</reference>
<dbReference type="OrthoDB" id="2986852at2"/>
<evidence type="ECO:0000256" key="1">
    <source>
        <dbReference type="ARBA" id="ARBA00023015"/>
    </source>
</evidence>
<feature type="domain" description="HTH cro/C1-type" evidence="4">
    <location>
        <begin position="17"/>
        <end position="71"/>
    </location>
</feature>
<protein>
    <submittedName>
        <fullName evidence="6">Transcriptional regulator</fullName>
    </submittedName>
</protein>
<dbReference type="Proteomes" id="UP000241444">
    <property type="component" value="Unassembled WGS sequence"/>
</dbReference>
<evidence type="ECO:0000256" key="3">
    <source>
        <dbReference type="ARBA" id="ARBA00023163"/>
    </source>
</evidence>
<dbReference type="PANTHER" id="PTHR46797">
    <property type="entry name" value="HTH-TYPE TRANSCRIPTIONAL REGULATOR"/>
    <property type="match status" value="1"/>
</dbReference>
<dbReference type="InterPro" id="IPR001387">
    <property type="entry name" value="Cro/C1-type_HTH"/>
</dbReference>
<dbReference type="InterPro" id="IPR050807">
    <property type="entry name" value="TransReg_Diox_bact_type"/>
</dbReference>
<dbReference type="PROSITE" id="PS50943">
    <property type="entry name" value="HTH_CROC1"/>
    <property type="match status" value="1"/>
</dbReference>
<dbReference type="GO" id="GO:0003700">
    <property type="term" value="F:DNA-binding transcription factor activity"/>
    <property type="evidence" value="ECO:0007669"/>
    <property type="project" value="TreeGrafter"/>
</dbReference>
<dbReference type="AlphaFoldDB" id="A0A2P7B924"/>